<dbReference type="Proteomes" id="UP001229651">
    <property type="component" value="Unassembled WGS sequence"/>
</dbReference>
<dbReference type="EMBL" id="JAUSUT010000001">
    <property type="protein sequence ID" value="MDQ0382614.1"/>
    <property type="molecule type" value="Genomic_DNA"/>
</dbReference>
<proteinExistence type="predicted"/>
<accession>A0ABU0F5K5</accession>
<reference evidence="2 3" key="1">
    <citation type="submission" date="2023-07" db="EMBL/GenBank/DDBJ databases">
        <title>Sequencing the genomes of 1000 actinobacteria strains.</title>
        <authorList>
            <person name="Klenk H.-P."/>
        </authorList>
    </citation>
    <scope>NUCLEOTIDE SEQUENCE [LARGE SCALE GENOMIC DNA]</scope>
    <source>
        <strain evidence="2 3">DSM 45805</strain>
    </source>
</reference>
<evidence type="ECO:0000313" key="3">
    <source>
        <dbReference type="Proteomes" id="UP001229651"/>
    </source>
</evidence>
<gene>
    <name evidence="2" type="ORF">FB470_006608</name>
</gene>
<evidence type="ECO:0000256" key="1">
    <source>
        <dbReference type="SAM" id="MobiDB-lite"/>
    </source>
</evidence>
<comment type="caution">
    <text evidence="2">The sequence shown here is derived from an EMBL/GenBank/DDBJ whole genome shotgun (WGS) entry which is preliminary data.</text>
</comment>
<protein>
    <submittedName>
        <fullName evidence="2">Uncharacterized protein</fullName>
    </submittedName>
</protein>
<feature type="region of interest" description="Disordered" evidence="1">
    <location>
        <begin position="1"/>
        <end position="41"/>
    </location>
</feature>
<evidence type="ECO:0000313" key="2">
    <source>
        <dbReference type="EMBL" id="MDQ0382614.1"/>
    </source>
</evidence>
<name>A0ABU0F5K5_9PSEU</name>
<sequence>MRADDLRFAGTPHTEIRFSGTPDHQSATRSDRTNLPDQVEAGVPYRDVRIEYRLQNTIDE</sequence>
<keyword evidence="3" id="KW-1185">Reference proteome</keyword>
<dbReference type="RefSeq" id="WP_306997949.1">
    <property type="nucleotide sequence ID" value="NZ_JAUSUT010000001.1"/>
</dbReference>
<organism evidence="2 3">
    <name type="scientific">Amycolatopsis thermophila</name>
    <dbReference type="NCBI Taxonomy" id="206084"/>
    <lineage>
        <taxon>Bacteria</taxon>
        <taxon>Bacillati</taxon>
        <taxon>Actinomycetota</taxon>
        <taxon>Actinomycetes</taxon>
        <taxon>Pseudonocardiales</taxon>
        <taxon>Pseudonocardiaceae</taxon>
        <taxon>Amycolatopsis</taxon>
    </lineage>
</organism>